<proteinExistence type="predicted"/>
<accession>A0ABX1C2N4</accession>
<name>A0ABX1C2N4_9ACTN</name>
<evidence type="ECO:0000313" key="1">
    <source>
        <dbReference type="EMBL" id="NJQ01159.1"/>
    </source>
</evidence>
<gene>
    <name evidence="1" type="ORF">HCK00_11595</name>
</gene>
<comment type="caution">
    <text evidence="1">The sequence shown here is derived from an EMBL/GenBank/DDBJ whole genome shotgun (WGS) entry which is preliminary data.</text>
</comment>
<dbReference type="Proteomes" id="UP000695264">
    <property type="component" value="Unassembled WGS sequence"/>
</dbReference>
<reference evidence="1 2" key="1">
    <citation type="submission" date="2020-03" db="EMBL/GenBank/DDBJ databases">
        <title>WGS of actinomycetes isolated from Thailand.</title>
        <authorList>
            <person name="Thawai C."/>
        </authorList>
    </citation>
    <scope>NUCLEOTIDE SEQUENCE [LARGE SCALE GENOMIC DNA]</scope>
    <source>
        <strain evidence="1 2">PLAI 1-29</strain>
    </source>
</reference>
<protein>
    <submittedName>
        <fullName evidence="1">Uncharacterized protein</fullName>
    </submittedName>
</protein>
<sequence length="177" mass="18771">MTEKTSPLAMARLLNSAADVIAGSALCGTPGDHETGRDAQVHTPSAVTPTDLDKVCGMASLAFGEVTGPGGQPVQEQTSGTLNSTGTDWFCDLSFKNDRKNGPFTHLAVVQSPRLVAALKSRGFEGTQCNDREVVFAHDDLSYPWDPKERAATGMPDLREMSKLFATAAKKALNCAT</sequence>
<keyword evidence="2" id="KW-1185">Reference proteome</keyword>
<dbReference type="EMBL" id="JAATEN010000007">
    <property type="protein sequence ID" value="NJQ01159.1"/>
    <property type="molecule type" value="Genomic_DNA"/>
</dbReference>
<dbReference type="RefSeq" id="WP_168101769.1">
    <property type="nucleotide sequence ID" value="NZ_JAATEN010000007.1"/>
</dbReference>
<evidence type="ECO:0000313" key="2">
    <source>
        <dbReference type="Proteomes" id="UP000695264"/>
    </source>
</evidence>
<organism evidence="1 2">
    <name type="scientific">Streptomyces zingiberis</name>
    <dbReference type="NCBI Taxonomy" id="2053010"/>
    <lineage>
        <taxon>Bacteria</taxon>
        <taxon>Bacillati</taxon>
        <taxon>Actinomycetota</taxon>
        <taxon>Actinomycetes</taxon>
        <taxon>Kitasatosporales</taxon>
        <taxon>Streptomycetaceae</taxon>
        <taxon>Streptomyces</taxon>
    </lineage>
</organism>